<accession>A0A4W5NSW1</accession>
<name>A0A4W5NSW1_9TELE</name>
<dbReference type="GO" id="GO:0005814">
    <property type="term" value="C:centriole"/>
    <property type="evidence" value="ECO:0007669"/>
    <property type="project" value="TreeGrafter"/>
</dbReference>
<keyword evidence="2" id="KW-1185">Reference proteome</keyword>
<dbReference type="GO" id="GO:0046599">
    <property type="term" value="P:regulation of centriole replication"/>
    <property type="evidence" value="ECO:0007669"/>
    <property type="project" value="TreeGrafter"/>
</dbReference>
<evidence type="ECO:0000313" key="1">
    <source>
        <dbReference type="Ensembl" id="ENSHHUP00000052059.1"/>
    </source>
</evidence>
<dbReference type="GO" id="GO:0005829">
    <property type="term" value="C:cytosol"/>
    <property type="evidence" value="ECO:0007669"/>
    <property type="project" value="TreeGrafter"/>
</dbReference>
<reference evidence="2" key="1">
    <citation type="submission" date="2018-06" db="EMBL/GenBank/DDBJ databases">
        <title>Genome assembly of Danube salmon.</title>
        <authorList>
            <person name="Macqueen D.J."/>
            <person name="Gundappa M.K."/>
        </authorList>
    </citation>
    <scope>NUCLEOTIDE SEQUENCE [LARGE SCALE GENOMIC DNA]</scope>
</reference>
<dbReference type="Ensembl" id="ENSHHUT00000053895.1">
    <property type="protein sequence ID" value="ENSHHUP00000052059.1"/>
    <property type="gene ID" value="ENSHHUG00000031328.1"/>
</dbReference>
<organism evidence="1 2">
    <name type="scientific">Hucho hucho</name>
    <name type="common">huchen</name>
    <dbReference type="NCBI Taxonomy" id="62062"/>
    <lineage>
        <taxon>Eukaryota</taxon>
        <taxon>Metazoa</taxon>
        <taxon>Chordata</taxon>
        <taxon>Craniata</taxon>
        <taxon>Vertebrata</taxon>
        <taxon>Euteleostomi</taxon>
        <taxon>Actinopterygii</taxon>
        <taxon>Neopterygii</taxon>
        <taxon>Teleostei</taxon>
        <taxon>Protacanthopterygii</taxon>
        <taxon>Salmoniformes</taxon>
        <taxon>Salmonidae</taxon>
        <taxon>Salmoninae</taxon>
        <taxon>Hucho</taxon>
    </lineage>
</organism>
<reference evidence="1" key="3">
    <citation type="submission" date="2025-09" db="UniProtKB">
        <authorList>
            <consortium name="Ensembl"/>
        </authorList>
    </citation>
    <scope>IDENTIFICATION</scope>
</reference>
<proteinExistence type="predicted"/>
<dbReference type="PANTHER" id="PTHR21553">
    <property type="entry name" value="ALMS1-RELATED"/>
    <property type="match status" value="1"/>
</dbReference>
<protein>
    <submittedName>
        <fullName evidence="1">Uncharacterized protein</fullName>
    </submittedName>
</protein>
<dbReference type="GO" id="GO:0005813">
    <property type="term" value="C:centrosome"/>
    <property type="evidence" value="ECO:0007669"/>
    <property type="project" value="TreeGrafter"/>
</dbReference>
<dbReference type="Proteomes" id="UP000314982">
    <property type="component" value="Unassembled WGS sequence"/>
</dbReference>
<evidence type="ECO:0000313" key="2">
    <source>
        <dbReference type="Proteomes" id="UP000314982"/>
    </source>
</evidence>
<sequence>MHQTDMLRRRQVMAQIPAQNFQPLYKRQEMREDWQRDMEFTFEDMYTGERRVKGDLVLQLVPEPLLVVSTGSQDEDLDLTLEEATPDLTPLAGAEEQQDEGEAMDDNLMLNSGFDCLNYCMTIVVSKKVVQTVINGVGSCKQLFCLSW</sequence>
<dbReference type="PANTHER" id="PTHR21553:SF26">
    <property type="entry name" value="ALMS MOTIF DOMAIN-CONTAINING PROTEIN"/>
    <property type="match status" value="1"/>
</dbReference>
<dbReference type="AlphaFoldDB" id="A0A4W5NSW1"/>
<reference evidence="1" key="2">
    <citation type="submission" date="2025-08" db="UniProtKB">
        <authorList>
            <consortium name="Ensembl"/>
        </authorList>
    </citation>
    <scope>IDENTIFICATION</scope>
</reference>